<organism evidence="2 3">
    <name type="scientific">Schizophyllum amplum</name>
    <dbReference type="NCBI Taxonomy" id="97359"/>
    <lineage>
        <taxon>Eukaryota</taxon>
        <taxon>Fungi</taxon>
        <taxon>Dikarya</taxon>
        <taxon>Basidiomycota</taxon>
        <taxon>Agaricomycotina</taxon>
        <taxon>Agaricomycetes</taxon>
        <taxon>Agaricomycetidae</taxon>
        <taxon>Agaricales</taxon>
        <taxon>Schizophyllaceae</taxon>
        <taxon>Schizophyllum</taxon>
    </lineage>
</organism>
<dbReference type="InterPro" id="IPR016181">
    <property type="entry name" value="Acyl_CoA_acyltransferase"/>
</dbReference>
<dbReference type="PROSITE" id="PS51186">
    <property type="entry name" value="GNAT"/>
    <property type="match status" value="1"/>
</dbReference>
<evidence type="ECO:0000259" key="1">
    <source>
        <dbReference type="PROSITE" id="PS51186"/>
    </source>
</evidence>
<reference evidence="2 3" key="1">
    <citation type="journal article" date="2019" name="New Phytol.">
        <title>Comparative genomics reveals unique wood-decay strategies and fruiting body development in the Schizophyllaceae.</title>
        <authorList>
            <person name="Almasi E."/>
            <person name="Sahu N."/>
            <person name="Krizsan K."/>
            <person name="Balint B."/>
            <person name="Kovacs G.M."/>
            <person name="Kiss B."/>
            <person name="Cseklye J."/>
            <person name="Drula E."/>
            <person name="Henrissat B."/>
            <person name="Nagy I."/>
            <person name="Chovatia M."/>
            <person name="Adam C."/>
            <person name="LaButti K."/>
            <person name="Lipzen A."/>
            <person name="Riley R."/>
            <person name="Grigoriev I.V."/>
            <person name="Nagy L.G."/>
        </authorList>
    </citation>
    <scope>NUCLEOTIDE SEQUENCE [LARGE SCALE GENOMIC DNA]</scope>
    <source>
        <strain evidence="2 3">NL-1724</strain>
    </source>
</reference>
<dbReference type="EMBL" id="VDMD01000002">
    <property type="protein sequence ID" value="TRM68209.1"/>
    <property type="molecule type" value="Genomic_DNA"/>
</dbReference>
<sequence>MSSDVPSHELIVAETRGAKSQCFAVRTRVFFDEQEFPISTEFDEHDDNPATGHILLRLTPSLTPIGTIRAIIPPGATYYKLTRLAVLKEYRQYRFGRALVHALHDWVRRHVAATQPDAATAEIACHSQLYVKGFYAKFGYEPVGEQFIEDGAPHQKMVLRLPLHPAA</sequence>
<dbReference type="UniPathway" id="UPA00113">
    <property type="reaction ID" value="UER00529"/>
</dbReference>
<dbReference type="InterPro" id="IPR000182">
    <property type="entry name" value="GNAT_dom"/>
</dbReference>
<dbReference type="GO" id="GO:0006048">
    <property type="term" value="P:UDP-N-acetylglucosamine biosynthetic process"/>
    <property type="evidence" value="ECO:0007669"/>
    <property type="project" value="UniProtKB-UniPathway"/>
</dbReference>
<dbReference type="OrthoDB" id="329272at2759"/>
<keyword evidence="3" id="KW-1185">Reference proteome</keyword>
<dbReference type="AlphaFoldDB" id="A0A550CTU4"/>
<accession>A0A550CTU4</accession>
<dbReference type="SUPFAM" id="SSF55729">
    <property type="entry name" value="Acyl-CoA N-acyltransferases (Nat)"/>
    <property type="match status" value="1"/>
</dbReference>
<dbReference type="GO" id="GO:0016747">
    <property type="term" value="F:acyltransferase activity, transferring groups other than amino-acyl groups"/>
    <property type="evidence" value="ECO:0007669"/>
    <property type="project" value="InterPro"/>
</dbReference>
<evidence type="ECO:0000313" key="2">
    <source>
        <dbReference type="EMBL" id="TRM68209.1"/>
    </source>
</evidence>
<protein>
    <submittedName>
        <fullName evidence="2">Acyl-CoA N-acyltransferase</fullName>
    </submittedName>
</protein>
<gene>
    <name evidence="2" type="ORF">BD626DRAFT_481076</name>
</gene>
<keyword evidence="2" id="KW-0808">Transferase</keyword>
<feature type="domain" description="N-acetyltransferase" evidence="1">
    <location>
        <begin position="9"/>
        <end position="164"/>
    </location>
</feature>
<dbReference type="CDD" id="cd04301">
    <property type="entry name" value="NAT_SF"/>
    <property type="match status" value="1"/>
</dbReference>
<dbReference type="Pfam" id="PF13673">
    <property type="entry name" value="Acetyltransf_10"/>
    <property type="match status" value="1"/>
</dbReference>
<proteinExistence type="predicted"/>
<dbReference type="Gene3D" id="3.40.630.30">
    <property type="match status" value="1"/>
</dbReference>
<comment type="caution">
    <text evidence="2">The sequence shown here is derived from an EMBL/GenBank/DDBJ whole genome shotgun (WGS) entry which is preliminary data.</text>
</comment>
<name>A0A550CTU4_9AGAR</name>
<evidence type="ECO:0000313" key="3">
    <source>
        <dbReference type="Proteomes" id="UP000320762"/>
    </source>
</evidence>
<keyword evidence="2" id="KW-0012">Acyltransferase</keyword>
<dbReference type="Proteomes" id="UP000320762">
    <property type="component" value="Unassembled WGS sequence"/>
</dbReference>